<evidence type="ECO:0000313" key="2">
    <source>
        <dbReference type="EMBL" id="KEP71204.1"/>
    </source>
</evidence>
<evidence type="ECO:0000256" key="1">
    <source>
        <dbReference type="SAM" id="SignalP"/>
    </source>
</evidence>
<keyword evidence="1" id="KW-0732">Signal</keyword>
<dbReference type="Proteomes" id="UP000027725">
    <property type="component" value="Unassembled WGS sequence"/>
</dbReference>
<feature type="chain" id="PRO_5001699875" evidence="1">
    <location>
        <begin position="23"/>
        <end position="105"/>
    </location>
</feature>
<evidence type="ECO:0000313" key="3">
    <source>
        <dbReference type="Proteomes" id="UP000027725"/>
    </source>
</evidence>
<comment type="caution">
    <text evidence="2">The sequence shown here is derived from an EMBL/GenBank/DDBJ whole genome shotgun (WGS) entry which is preliminary data.</text>
</comment>
<keyword evidence="3" id="KW-1185">Reference proteome</keyword>
<name>A0A074THS9_9RHOB</name>
<dbReference type="EMBL" id="JHEH01000003">
    <property type="protein sequence ID" value="KEP71204.1"/>
    <property type="molecule type" value="Genomic_DNA"/>
</dbReference>
<dbReference type="AlphaFoldDB" id="A0A074THS9"/>
<dbReference type="RefSeq" id="WP_038062512.1">
    <property type="nucleotide sequence ID" value="NZ_FOVB01000003.1"/>
</dbReference>
<feature type="signal peptide" evidence="1">
    <location>
        <begin position="1"/>
        <end position="22"/>
    </location>
</feature>
<proteinExistence type="predicted"/>
<dbReference type="eggNOG" id="ENOG5031C7K">
    <property type="taxonomic scope" value="Bacteria"/>
</dbReference>
<organism evidence="2 3">
    <name type="scientific">Thioclava dalianensis</name>
    <dbReference type="NCBI Taxonomy" id="1185766"/>
    <lineage>
        <taxon>Bacteria</taxon>
        <taxon>Pseudomonadati</taxon>
        <taxon>Pseudomonadota</taxon>
        <taxon>Alphaproteobacteria</taxon>
        <taxon>Rhodobacterales</taxon>
        <taxon>Paracoccaceae</taxon>
        <taxon>Thioclava</taxon>
    </lineage>
</organism>
<sequence length="105" mass="11104">MRLTILSLATAVLALGTLPALAGQDVVTPDAPSAAQNGNDPAFFMPADPHLSLLDQSRLAAYVPPKTPLDNLGFRKVASLENTLLHPFDKTTKARLIKESLTGAI</sequence>
<accession>A0A074THS9</accession>
<reference evidence="2 3" key="1">
    <citation type="submission" date="2014-03" db="EMBL/GenBank/DDBJ databases">
        <title>The draft genome sequence of Thioclava dalianensis DLFJ1-1.</title>
        <authorList>
            <person name="Lai Q."/>
            <person name="Shao Z."/>
        </authorList>
    </citation>
    <scope>NUCLEOTIDE SEQUENCE [LARGE SCALE GENOMIC DNA]</scope>
    <source>
        <strain evidence="2 3">DLFJ1-1</strain>
    </source>
</reference>
<protein>
    <submittedName>
        <fullName evidence="2">Uncharacterized protein</fullName>
    </submittedName>
</protein>
<gene>
    <name evidence="2" type="ORF">DL1_10475</name>
</gene>
<dbReference type="OrthoDB" id="7874501at2"/>